<keyword evidence="1" id="KW-0106">Calcium</keyword>
<dbReference type="PROSITE" id="PS50102">
    <property type="entry name" value="RRM"/>
    <property type="match status" value="1"/>
</dbReference>
<evidence type="ECO:0000256" key="3">
    <source>
        <dbReference type="PROSITE-ProRule" id="PRU00649"/>
    </source>
</evidence>
<feature type="region of interest" description="Disordered" evidence="4">
    <location>
        <begin position="959"/>
        <end position="1025"/>
    </location>
</feature>
<dbReference type="InterPro" id="IPR002048">
    <property type="entry name" value="EF_hand_dom"/>
</dbReference>
<name>A0A812HW07_9DINO</name>
<dbReference type="InterPro" id="IPR012677">
    <property type="entry name" value="Nucleotide-bd_a/b_plait_sf"/>
</dbReference>
<evidence type="ECO:0000256" key="4">
    <source>
        <dbReference type="SAM" id="MobiDB-lite"/>
    </source>
</evidence>
<evidence type="ECO:0000259" key="6">
    <source>
        <dbReference type="PROSITE" id="PS50222"/>
    </source>
</evidence>
<dbReference type="OrthoDB" id="6730379at2759"/>
<comment type="caution">
    <text evidence="8">The sequence shown here is derived from an EMBL/GenBank/DDBJ whole genome shotgun (WGS) entry which is preliminary data.</text>
</comment>
<evidence type="ECO:0000259" key="7">
    <source>
        <dbReference type="PROSITE" id="PS51319"/>
    </source>
</evidence>
<keyword evidence="3" id="KW-0539">Nucleus</keyword>
<dbReference type="InterPro" id="IPR011992">
    <property type="entry name" value="EF-hand-dom_pair"/>
</dbReference>
<dbReference type="InterPro" id="IPR035979">
    <property type="entry name" value="RBD_domain_sf"/>
</dbReference>
<organism evidence="8 9">
    <name type="scientific">Symbiodinium natans</name>
    <dbReference type="NCBI Taxonomy" id="878477"/>
    <lineage>
        <taxon>Eukaryota</taxon>
        <taxon>Sar</taxon>
        <taxon>Alveolata</taxon>
        <taxon>Dinophyceae</taxon>
        <taxon>Suessiales</taxon>
        <taxon>Symbiodiniaceae</taxon>
        <taxon>Symbiodinium</taxon>
    </lineage>
</organism>
<evidence type="ECO:0000313" key="9">
    <source>
        <dbReference type="Proteomes" id="UP000604046"/>
    </source>
</evidence>
<dbReference type="Gene3D" id="1.10.238.10">
    <property type="entry name" value="EF-hand"/>
    <property type="match status" value="1"/>
</dbReference>
<dbReference type="Proteomes" id="UP000604046">
    <property type="component" value="Unassembled WGS sequence"/>
</dbReference>
<keyword evidence="9" id="KW-1185">Reference proteome</keyword>
<dbReference type="InterPro" id="IPR017923">
    <property type="entry name" value="TFIIS_N"/>
</dbReference>
<feature type="domain" description="RRM" evidence="5">
    <location>
        <begin position="1088"/>
        <end position="1167"/>
    </location>
</feature>
<proteinExistence type="predicted"/>
<reference evidence="8" key="1">
    <citation type="submission" date="2021-02" db="EMBL/GenBank/DDBJ databases">
        <authorList>
            <person name="Dougan E. K."/>
            <person name="Rhodes N."/>
            <person name="Thang M."/>
            <person name="Chan C."/>
        </authorList>
    </citation>
    <scope>NUCLEOTIDE SEQUENCE</scope>
</reference>
<dbReference type="PROSITE" id="PS50222">
    <property type="entry name" value="EF_HAND_2"/>
    <property type="match status" value="2"/>
</dbReference>
<dbReference type="InterPro" id="IPR035441">
    <property type="entry name" value="TFIIS/LEDGF_dom_sf"/>
</dbReference>
<evidence type="ECO:0000256" key="2">
    <source>
        <dbReference type="PROSITE-ProRule" id="PRU00176"/>
    </source>
</evidence>
<dbReference type="EMBL" id="CAJNDS010000116">
    <property type="protein sequence ID" value="CAE6964018.1"/>
    <property type="molecule type" value="Genomic_DNA"/>
</dbReference>
<evidence type="ECO:0000259" key="5">
    <source>
        <dbReference type="PROSITE" id="PS50102"/>
    </source>
</evidence>
<comment type="subcellular location">
    <subcellularLocation>
        <location evidence="3">Nucleus</location>
    </subcellularLocation>
</comment>
<dbReference type="SUPFAM" id="SSF54928">
    <property type="entry name" value="RNA-binding domain, RBD"/>
    <property type="match status" value="1"/>
</dbReference>
<evidence type="ECO:0000313" key="8">
    <source>
        <dbReference type="EMBL" id="CAE6964018.1"/>
    </source>
</evidence>
<dbReference type="GO" id="GO:0005509">
    <property type="term" value="F:calcium ion binding"/>
    <property type="evidence" value="ECO:0007669"/>
    <property type="project" value="InterPro"/>
</dbReference>
<dbReference type="GO" id="GO:0003723">
    <property type="term" value="F:RNA binding"/>
    <property type="evidence" value="ECO:0007669"/>
    <property type="project" value="UniProtKB-UniRule"/>
</dbReference>
<feature type="domain" description="TFIIS N-terminal" evidence="7">
    <location>
        <begin position="889"/>
        <end position="958"/>
    </location>
</feature>
<keyword evidence="2" id="KW-0694">RNA-binding</keyword>
<accession>A0A812HW07</accession>
<dbReference type="SUPFAM" id="SSF47473">
    <property type="entry name" value="EF-hand"/>
    <property type="match status" value="1"/>
</dbReference>
<dbReference type="Gene3D" id="3.30.70.330">
    <property type="match status" value="1"/>
</dbReference>
<dbReference type="PROSITE" id="PS51319">
    <property type="entry name" value="TFIIS_N"/>
    <property type="match status" value="1"/>
</dbReference>
<protein>
    <submittedName>
        <fullName evidence="8">Ptprf protein</fullName>
    </submittedName>
</protein>
<dbReference type="InterPro" id="IPR018247">
    <property type="entry name" value="EF_Hand_1_Ca_BS"/>
</dbReference>
<feature type="domain" description="EF-hand" evidence="6">
    <location>
        <begin position="1454"/>
        <end position="1489"/>
    </location>
</feature>
<dbReference type="Gene3D" id="1.20.930.10">
    <property type="entry name" value="Conserved domain common to transcription factors TFIIS, elongin A, CRSP70"/>
    <property type="match status" value="1"/>
</dbReference>
<gene>
    <name evidence="8" type="primary">ptprf</name>
    <name evidence="8" type="ORF">SNAT2548_LOCUS2098</name>
</gene>
<dbReference type="CDD" id="cd00590">
    <property type="entry name" value="RRM_SF"/>
    <property type="match status" value="1"/>
</dbReference>
<feature type="compositionally biased region" description="Basic and acidic residues" evidence="4">
    <location>
        <begin position="961"/>
        <end position="970"/>
    </location>
</feature>
<dbReference type="PROSITE" id="PS00018">
    <property type="entry name" value="EF_HAND_1"/>
    <property type="match status" value="2"/>
</dbReference>
<dbReference type="InterPro" id="IPR000504">
    <property type="entry name" value="RRM_dom"/>
</dbReference>
<feature type="domain" description="EF-hand" evidence="6">
    <location>
        <begin position="1413"/>
        <end position="1448"/>
    </location>
</feature>
<sequence>MLSGDCPCPSFLWPRLPRVVCESRACRGAAVPVVAGQDSPAWLWLDGNGLVRQLNDALRMYSVFAYVESYGALDNDGSMYGPLRFQVPATSNSFAVLPQISSPVTKDGFAVSFTPTASAGWGYAMLAAEADYATLTVANVKAFMSAVGDATCKWNDFAFTMGNTVNLTSCRLYGGQKYRLFVYLEDGHNKDDGVLADPIEVNVPPSNSFAGVYPYPRLGATPTVSQVTVEFEAAEAGGVAWAVVIPELDAMSATVATIKAATGALCSTASVSLTTGLQSFTVDNCALSLEVLYKAMVYIEDALAENDGSFAPVDVMVPSNGTTNAFAAYPQLVSIGGALASSDGVTFTVTASSADGRLWAMVVPDYVGDCMTVRAMKFLRDALCSRWNHAVNDQPQTLSVLGCNLKGGESYRLFVYVEGTYNGDDGVLAPAVQFMVPYTNTFLVQPAVANDLVSPDGFQLTFQAESEGAVWAMVVANIHEQWVDPNAIKVGTYSLGSAMCHLQGEAFAYVEGLNSSYTDGQSSQPVSVLVPAVSMRFKTDPFLAESVLTSRVAFKFTTEATDQGAAAVVPGAVWAMVVTELQAPQVTRWSLKSLMGTLAMGGPDCRIDGESTVGGAAVTSLSEVSAVLQDCQLRHGTTYELVVYVEDLGNRSDGTLLLTKVYTPPGISNGFTDLPMVVGNITGEQVSVQFAGISLLGKAWVVVVPASLVSRGTQRGSATASSVMRLPQESGTGAVGGPDCVVTAMDIDGNAVDLDNCSLAFSNDYAALVYVADIGMHDDGRARLRKTLEPAHTLTDSEANSFCGIHERLRKTGVTFATCKVNAVNASARSSTAAEIDAIKPMATEADAKWLLETMCKPSTKEVRLAALAALDKSPKSCMRRFVQDGGLRILEKWLRKSPAARYACLQVLQKLPVSLPDLRQANIMPSVAMIQRSEAEEANGKQALALLERWRSLVQCSDEPPFKRPRQDEAPVAAAAPAPKAAAKAAAPVADPRPQTHAQAQPPQPRTPPLSQLPAAKSEDIPPELKNVDPRIALVLMENPDLLEFLKKQPGIFQNMSPQSLAFHRRNLKNARESSLQSEDSRHRIGCSVTVSNLTEQTTEQDILAFFTAQELTPVKVDLPRESRRKRPCGTAFVVLPSQEQAQLTVSRLHGLELQGSCVSVEPVDGLGDEAQESHRVQWKDDDELWEVIMFPAEETVEELGLRIRKQDFASKTKMPGSSKGASFEAARRVEMAMERQHAPNALKSATTRISSLAAAPFRSPASNDFMVAPMLVGVPSTDGLTATFEASKPGNLWAAVVSEAAPTRKKGATLSVGVEAGQANAALVTVATAKSTQLWACAGDDRDGGDGTQRRETAVASMAPALRCAPSFGSCGSLPLLNSQQENKRMKLLRTLAVLLLLPTATFAQEDEDADAPPDFDELLGEIDENKDGKISWEEMFGSDADAPDEEGMPEDIKAKYQAVYKECDSDGDGLINREELPTLFNKLTLMEEEEGMHDEKVYIEDENLMGDGTLSMVDVPVPGSTTFTSAPAINGVPTTTGLTFDYTVAHDAGATIGLIWASVGTPAAAAALDLVSVKAQKGRKESEKPLREASLFLAFSIALLRDRYHLVVYVESSGNTGTLASPVPFTARCRAEVPTSNSFYFALASACVDILFAVHQAGKAWGVVVEQANVASVTVGTIKAGTGQGPSPKRRTDPRSAYGGVCLVADQAVRWPCSRDVPALHIPPQVVSSQVMATTYKAFVYVEDGSGLGDGTLSGAVDVVLPASNMFQIEPYEFRTPFPTAISYFFAPVSDGKAWAILTSNMASRTPAEIKALYMASGGATCNVQSMDVQANVESEIGNFTCALTASQTYKLHVYVEDANGNNDGTVTTLIANVAPTTAPNYFQESPRLVSSLTGSGFDVSYRIANPGRIHAIVTAQGAAVSVSSLLSGTDAIGDMSCSFLPEDGVAQNVTTLQTLNFTGCGMLGGASYELWVYVDDMPGGVWPTGAAATDGVLFGPLLLSIPFSNRLADPPQIVLVSGSTVTVEINTTAALGYGWLTVYPTATTVDVPAARNVSNALCGVAAVQIDSTTTAELSTTACELVGGVQYQVAILVEDRDDFNDGELTVRTSALSSSGGLHGFTS</sequence>
<feature type="compositionally biased region" description="Low complexity" evidence="4">
    <location>
        <begin position="971"/>
        <end position="1002"/>
    </location>
</feature>
<dbReference type="GO" id="GO:0005634">
    <property type="term" value="C:nucleus"/>
    <property type="evidence" value="ECO:0007669"/>
    <property type="project" value="UniProtKB-SubCell"/>
</dbReference>
<evidence type="ECO:0000256" key="1">
    <source>
        <dbReference type="ARBA" id="ARBA00022837"/>
    </source>
</evidence>
<dbReference type="SMART" id="SM00360">
    <property type="entry name" value="RRM"/>
    <property type="match status" value="1"/>
</dbReference>
<dbReference type="Pfam" id="PF00076">
    <property type="entry name" value="RRM_1"/>
    <property type="match status" value="1"/>
</dbReference>